<gene>
    <name evidence="3" type="ORF">PUN28_013373</name>
</gene>
<dbReference type="Proteomes" id="UP001430953">
    <property type="component" value="Unassembled WGS sequence"/>
</dbReference>
<keyword evidence="1" id="KW-1133">Transmembrane helix</keyword>
<evidence type="ECO:0000259" key="2">
    <source>
        <dbReference type="Pfam" id="PF10181"/>
    </source>
</evidence>
<proteinExistence type="predicted"/>
<accession>A0AAW2FC29</accession>
<reference evidence="3 4" key="1">
    <citation type="submission" date="2023-03" db="EMBL/GenBank/DDBJ databases">
        <title>High recombination rates correlate with genetic variation in Cardiocondyla obscurior ants.</title>
        <authorList>
            <person name="Errbii M."/>
        </authorList>
    </citation>
    <scope>NUCLEOTIDE SEQUENCE [LARGE SCALE GENOMIC DNA]</scope>
    <source>
        <strain evidence="3">Alpha-2009</strain>
        <tissue evidence="3">Whole body</tissue>
    </source>
</reference>
<keyword evidence="1" id="KW-0812">Transmembrane</keyword>
<dbReference type="InterPro" id="IPR019328">
    <property type="entry name" value="PIGH-H_dom"/>
</dbReference>
<evidence type="ECO:0000256" key="1">
    <source>
        <dbReference type="SAM" id="Phobius"/>
    </source>
</evidence>
<sequence length="152" mass="17000">MSSNCLLPALTTKIFFKNANGIQLMLEEKSNSNLLNANIVNFVLRSERHFNISLCLTLTCAIFFTWIVSGALISTIVSVCMVILQCKSFITSTKQDTLLVVKSVGVHIESKRGFGISTSIEFLPWDIVEDIFINEVIKGVSLYIFICTVERK</sequence>
<feature type="domain" description="Phosphatidylinositol N-acetylglucosaminyltransferase subunit H conserved" evidence="2">
    <location>
        <begin position="97"/>
        <end position="149"/>
    </location>
</feature>
<feature type="transmembrane region" description="Helical" evidence="1">
    <location>
        <begin position="51"/>
        <end position="84"/>
    </location>
</feature>
<dbReference type="AlphaFoldDB" id="A0AAW2FC29"/>
<dbReference type="Pfam" id="PF10181">
    <property type="entry name" value="PIG-H"/>
    <property type="match status" value="1"/>
</dbReference>
<keyword evidence="4" id="KW-1185">Reference proteome</keyword>
<dbReference type="EMBL" id="JADYXP020000013">
    <property type="protein sequence ID" value="KAL0112094.1"/>
    <property type="molecule type" value="Genomic_DNA"/>
</dbReference>
<name>A0AAW2FC29_9HYME</name>
<evidence type="ECO:0000313" key="4">
    <source>
        <dbReference type="Proteomes" id="UP001430953"/>
    </source>
</evidence>
<organism evidence="3 4">
    <name type="scientific">Cardiocondyla obscurior</name>
    <dbReference type="NCBI Taxonomy" id="286306"/>
    <lineage>
        <taxon>Eukaryota</taxon>
        <taxon>Metazoa</taxon>
        <taxon>Ecdysozoa</taxon>
        <taxon>Arthropoda</taxon>
        <taxon>Hexapoda</taxon>
        <taxon>Insecta</taxon>
        <taxon>Pterygota</taxon>
        <taxon>Neoptera</taxon>
        <taxon>Endopterygota</taxon>
        <taxon>Hymenoptera</taxon>
        <taxon>Apocrita</taxon>
        <taxon>Aculeata</taxon>
        <taxon>Formicoidea</taxon>
        <taxon>Formicidae</taxon>
        <taxon>Myrmicinae</taxon>
        <taxon>Cardiocondyla</taxon>
    </lineage>
</organism>
<protein>
    <recommendedName>
        <fullName evidence="2">Phosphatidylinositol N-acetylglucosaminyltransferase subunit H conserved domain-containing protein</fullName>
    </recommendedName>
</protein>
<evidence type="ECO:0000313" key="3">
    <source>
        <dbReference type="EMBL" id="KAL0112094.1"/>
    </source>
</evidence>
<keyword evidence="1" id="KW-0472">Membrane</keyword>
<comment type="caution">
    <text evidence="3">The sequence shown here is derived from an EMBL/GenBank/DDBJ whole genome shotgun (WGS) entry which is preliminary data.</text>
</comment>